<sequence length="134" mass="14905">MSGNHSNTTTTDTETNSETRPILHLRNNKKDKKEKPKVRWTNDVVDNENMDKKKSKICCIFHPQREFGELSSESSDSSSDESDQSDDGAGEGESNASNGTPGHDACCGNHKRKQGKLKKSTPNAYEKQPTHKNK</sequence>
<feature type="compositionally biased region" description="Basic residues" evidence="3">
    <location>
        <begin position="26"/>
        <end position="38"/>
    </location>
</feature>
<evidence type="ECO:0000256" key="3">
    <source>
        <dbReference type="SAM" id="MobiDB-lite"/>
    </source>
</evidence>
<dbReference type="PANTHER" id="PTHR20835">
    <property type="entry name" value="E3 UBIQUITIN-PROTEIN LIGASE PPP1R11-RELATED"/>
    <property type="match status" value="1"/>
</dbReference>
<dbReference type="Pfam" id="PF07491">
    <property type="entry name" value="PPI_Ypi1"/>
    <property type="match status" value="1"/>
</dbReference>
<dbReference type="GO" id="GO:0004865">
    <property type="term" value="F:protein serine/threonine phosphatase inhibitor activity"/>
    <property type="evidence" value="ECO:0007669"/>
    <property type="project" value="UniProtKB-UniRule"/>
</dbReference>
<dbReference type="Proteomes" id="UP000054251">
    <property type="component" value="Unassembled WGS sequence"/>
</dbReference>
<evidence type="ECO:0000256" key="1">
    <source>
        <dbReference type="ARBA" id="ARBA00005605"/>
    </source>
</evidence>
<dbReference type="GO" id="GO:0005634">
    <property type="term" value="C:nucleus"/>
    <property type="evidence" value="ECO:0007669"/>
    <property type="project" value="UniProtKB-SubCell"/>
</dbReference>
<dbReference type="PANTHER" id="PTHR20835:SF0">
    <property type="entry name" value="E3 UBIQUITIN-PROTEIN LIGASE PPP1R11"/>
    <property type="match status" value="1"/>
</dbReference>
<feature type="compositionally biased region" description="Basic residues" evidence="3">
    <location>
        <begin position="109"/>
        <end position="119"/>
    </location>
</feature>
<comment type="caution">
    <text evidence="4">The sequence shown here is derived from an EMBL/GenBank/DDBJ whole genome shotgun (WGS) entry which is preliminary data.</text>
</comment>
<feature type="compositionally biased region" description="Acidic residues" evidence="3">
    <location>
        <begin position="78"/>
        <end position="90"/>
    </location>
</feature>
<dbReference type="GeneID" id="26841646"/>
<organism evidence="4 5">
    <name type="scientific">Debaryomyces fabryi</name>
    <dbReference type="NCBI Taxonomy" id="58627"/>
    <lineage>
        <taxon>Eukaryota</taxon>
        <taxon>Fungi</taxon>
        <taxon>Dikarya</taxon>
        <taxon>Ascomycota</taxon>
        <taxon>Saccharomycotina</taxon>
        <taxon>Pichiomycetes</taxon>
        <taxon>Debaryomycetaceae</taxon>
        <taxon>Debaryomyces</taxon>
    </lineage>
</organism>
<accession>A0A0V1PTW6</accession>
<proteinExistence type="inferred from homology"/>
<evidence type="ECO:0000313" key="4">
    <source>
        <dbReference type="EMBL" id="KRZ99615.1"/>
    </source>
</evidence>
<comment type="subcellular location">
    <subcellularLocation>
        <location evidence="2">Nucleus</location>
    </subcellularLocation>
</comment>
<keyword evidence="2" id="KW-0539">Nucleus</keyword>
<gene>
    <name evidence="4" type="ORF">AC631_04637</name>
</gene>
<dbReference type="RefSeq" id="XP_015465718.1">
    <property type="nucleotide sequence ID" value="XM_015613466.1"/>
</dbReference>
<dbReference type="GO" id="GO:0008157">
    <property type="term" value="F:protein phosphatase 1 binding"/>
    <property type="evidence" value="ECO:0007669"/>
    <property type="project" value="TreeGrafter"/>
</dbReference>
<reference evidence="4 5" key="1">
    <citation type="submission" date="2015-11" db="EMBL/GenBank/DDBJ databases">
        <title>The genome of Debaryomyces fabryi.</title>
        <authorList>
            <person name="Tafer H."/>
            <person name="Lopandic K."/>
        </authorList>
    </citation>
    <scope>NUCLEOTIDE SEQUENCE [LARGE SCALE GENOMIC DNA]</scope>
    <source>
        <strain evidence="4 5">CBS 789</strain>
    </source>
</reference>
<evidence type="ECO:0000313" key="5">
    <source>
        <dbReference type="Proteomes" id="UP000054251"/>
    </source>
</evidence>
<protein>
    <recommendedName>
        <fullName evidence="2">Type 1 phosphatases regulator</fullName>
    </recommendedName>
</protein>
<dbReference type="AlphaFoldDB" id="A0A0V1PTW6"/>
<feature type="compositionally biased region" description="Low complexity" evidence="3">
    <location>
        <begin position="1"/>
        <end position="19"/>
    </location>
</feature>
<dbReference type="OrthoDB" id="307488at2759"/>
<dbReference type="EMBL" id="LMYN01000131">
    <property type="protein sequence ID" value="KRZ99615.1"/>
    <property type="molecule type" value="Genomic_DNA"/>
</dbReference>
<feature type="region of interest" description="Disordered" evidence="3">
    <location>
        <begin position="1"/>
        <end position="134"/>
    </location>
</feature>
<keyword evidence="5" id="KW-1185">Reference proteome</keyword>
<comment type="function">
    <text evidence="2">Regulator of type 1 phosphatases which maintains protein phosphatase activity under strict control.</text>
</comment>
<name>A0A0V1PTW6_9ASCO</name>
<dbReference type="InterPro" id="IPR011107">
    <property type="entry name" value="PPI_Ypi1"/>
</dbReference>
<comment type="similarity">
    <text evidence="1 2">Belongs to the YPI1 family.</text>
</comment>
<evidence type="ECO:0000256" key="2">
    <source>
        <dbReference type="RuleBase" id="RU367162"/>
    </source>
</evidence>